<feature type="transmembrane region" description="Helical" evidence="7">
    <location>
        <begin position="21"/>
        <end position="46"/>
    </location>
</feature>
<feature type="transmembrane region" description="Helical" evidence="7">
    <location>
        <begin position="107"/>
        <end position="125"/>
    </location>
</feature>
<evidence type="ECO:0000256" key="4">
    <source>
        <dbReference type="ARBA" id="ARBA00022692"/>
    </source>
</evidence>
<organism evidence="8 9">
    <name type="scientific">Azospirillum cavernae</name>
    <dbReference type="NCBI Taxonomy" id="2320860"/>
    <lineage>
        <taxon>Bacteria</taxon>
        <taxon>Pseudomonadati</taxon>
        <taxon>Pseudomonadota</taxon>
        <taxon>Alphaproteobacteria</taxon>
        <taxon>Rhodospirillales</taxon>
        <taxon>Azospirillaceae</taxon>
        <taxon>Azospirillum</taxon>
    </lineage>
</organism>
<protein>
    <submittedName>
        <fullName evidence="8">Xanthine permease</fullName>
    </submittedName>
</protein>
<comment type="caution">
    <text evidence="8">The sequence shown here is derived from an EMBL/GenBank/DDBJ whole genome shotgun (WGS) entry which is preliminary data.</text>
</comment>
<evidence type="ECO:0000256" key="7">
    <source>
        <dbReference type="SAM" id="Phobius"/>
    </source>
</evidence>
<dbReference type="Proteomes" id="UP000283458">
    <property type="component" value="Unassembled WGS sequence"/>
</dbReference>
<evidence type="ECO:0000256" key="1">
    <source>
        <dbReference type="ARBA" id="ARBA00004141"/>
    </source>
</evidence>
<keyword evidence="9" id="KW-1185">Reference proteome</keyword>
<feature type="transmembrane region" description="Helical" evidence="7">
    <location>
        <begin position="194"/>
        <end position="215"/>
    </location>
</feature>
<feature type="transmembrane region" description="Helical" evidence="7">
    <location>
        <begin position="244"/>
        <end position="266"/>
    </location>
</feature>
<dbReference type="AlphaFoldDB" id="A0A418VVA8"/>
<dbReference type="InterPro" id="IPR006043">
    <property type="entry name" value="NCS2"/>
</dbReference>
<dbReference type="Pfam" id="PF00860">
    <property type="entry name" value="Xan_ur_permease"/>
    <property type="match status" value="1"/>
</dbReference>
<accession>A0A418VVA8</accession>
<sequence length="575" mass="61179">MAKRPTEITYWVDEKPPALALVLLSLQHFALVAIFLVVSVTIARMAQLDTEAGSRLVSLTMIAGGVATILQCLGRGGLGSGFMVPATTTTILLPPAALALAKGGLPLLFGMSLFSGLLVMGLSRVIHRLRPLFPTEIAGFVVFMIGLTVMILAVRQLVGMGQADGEYLRFAAVGLPVLAVIVGFNVWGGKRLRLYCSLIGVVFGYALGMAEGWLAPLDIQHLEEAPLLAMPQPGSFGLAFDVELLLPFIITALAMTLNSVGAVTAAQKANDADWKRPDMGNIGRGILADGVANVFAGLIGGVGQAATSGAVGLSVATGATSRYIGLGVGTLLVGLSFSPKIATALLIMPPPVIGAALMSSGCFLVMNGIQVISSRMLDSRKIFVLGIALAFGLGRLVDPHFFETLPGWLQPWVGSPLTVSVTLVILLNATLRIGTGTRSRVRLDIAHLTPEQLTEVVTEQGQLWAAEPETIHRVRFALQEVFDLLGQNDMVMTEAGGRRPLELQTLFDEFTFSVTVTYSGLPLTMEKSRPTEDEILEDDDGMRRLASYMIGRMANNVHSSVRNGGRCEILLSFNA</sequence>
<keyword evidence="5 7" id="KW-1133">Transmembrane helix</keyword>
<keyword evidence="6 7" id="KW-0472">Membrane</keyword>
<feature type="transmembrane region" description="Helical" evidence="7">
    <location>
        <begin position="137"/>
        <end position="155"/>
    </location>
</feature>
<keyword evidence="4 7" id="KW-0812">Transmembrane</keyword>
<feature type="transmembrane region" description="Helical" evidence="7">
    <location>
        <begin position="323"/>
        <end position="346"/>
    </location>
</feature>
<evidence type="ECO:0000256" key="2">
    <source>
        <dbReference type="ARBA" id="ARBA00008821"/>
    </source>
</evidence>
<evidence type="ECO:0000256" key="6">
    <source>
        <dbReference type="ARBA" id="ARBA00023136"/>
    </source>
</evidence>
<dbReference type="GO" id="GO:0042907">
    <property type="term" value="F:xanthine transmembrane transporter activity"/>
    <property type="evidence" value="ECO:0007669"/>
    <property type="project" value="TreeGrafter"/>
</dbReference>
<dbReference type="GO" id="GO:0005886">
    <property type="term" value="C:plasma membrane"/>
    <property type="evidence" value="ECO:0007669"/>
    <property type="project" value="TreeGrafter"/>
</dbReference>
<keyword evidence="3" id="KW-0813">Transport</keyword>
<feature type="transmembrane region" description="Helical" evidence="7">
    <location>
        <begin position="167"/>
        <end position="187"/>
    </location>
</feature>
<proteinExistence type="inferred from homology"/>
<comment type="subcellular location">
    <subcellularLocation>
        <location evidence="1">Membrane</location>
        <topology evidence="1">Multi-pass membrane protein</topology>
    </subcellularLocation>
</comment>
<reference evidence="8 9" key="1">
    <citation type="submission" date="2018-09" db="EMBL/GenBank/DDBJ databases">
        <authorList>
            <person name="Zhu H."/>
        </authorList>
    </citation>
    <scope>NUCLEOTIDE SEQUENCE [LARGE SCALE GENOMIC DNA]</scope>
    <source>
        <strain evidence="8 9">K2W22B-5</strain>
    </source>
</reference>
<gene>
    <name evidence="8" type="ORF">D3877_12755</name>
</gene>
<dbReference type="OrthoDB" id="9805749at2"/>
<dbReference type="PANTHER" id="PTHR42810:SF2">
    <property type="entry name" value="PURINE PERMEASE C1399.01C-RELATED"/>
    <property type="match status" value="1"/>
</dbReference>
<feature type="transmembrane region" description="Helical" evidence="7">
    <location>
        <begin position="381"/>
        <end position="397"/>
    </location>
</feature>
<name>A0A418VVA8_9PROT</name>
<feature type="transmembrane region" description="Helical" evidence="7">
    <location>
        <begin position="409"/>
        <end position="431"/>
    </location>
</feature>
<feature type="transmembrane region" description="Helical" evidence="7">
    <location>
        <begin position="352"/>
        <end position="369"/>
    </location>
</feature>
<evidence type="ECO:0000313" key="8">
    <source>
        <dbReference type="EMBL" id="RJF81090.1"/>
    </source>
</evidence>
<comment type="similarity">
    <text evidence="2">Belongs to the nucleobase:cation symporter-2 (NCS2) (TC 2.A.40) family.</text>
</comment>
<evidence type="ECO:0000256" key="5">
    <source>
        <dbReference type="ARBA" id="ARBA00022989"/>
    </source>
</evidence>
<feature type="transmembrane region" description="Helical" evidence="7">
    <location>
        <begin position="52"/>
        <end position="70"/>
    </location>
</feature>
<evidence type="ECO:0000313" key="9">
    <source>
        <dbReference type="Proteomes" id="UP000283458"/>
    </source>
</evidence>
<dbReference type="EMBL" id="QYUL01000002">
    <property type="protein sequence ID" value="RJF81090.1"/>
    <property type="molecule type" value="Genomic_DNA"/>
</dbReference>
<evidence type="ECO:0000256" key="3">
    <source>
        <dbReference type="ARBA" id="ARBA00022448"/>
    </source>
</evidence>
<dbReference type="NCBIfam" id="NF037981">
    <property type="entry name" value="NCS2_1"/>
    <property type="match status" value="1"/>
</dbReference>
<dbReference type="RefSeq" id="WP_119831179.1">
    <property type="nucleotide sequence ID" value="NZ_QYUL01000002.1"/>
</dbReference>
<dbReference type="PANTHER" id="PTHR42810">
    <property type="entry name" value="PURINE PERMEASE C1399.01C-RELATED"/>
    <property type="match status" value="1"/>
</dbReference>